<accession>A0A830H9F1</accession>
<organism evidence="3 4">
    <name type="scientific">Pycnococcus provasolii</name>
    <dbReference type="NCBI Taxonomy" id="41880"/>
    <lineage>
        <taxon>Eukaryota</taxon>
        <taxon>Viridiplantae</taxon>
        <taxon>Chlorophyta</taxon>
        <taxon>Pseudoscourfieldiophyceae</taxon>
        <taxon>Pseudoscourfieldiales</taxon>
        <taxon>Pycnococcaceae</taxon>
        <taxon>Pycnococcus</taxon>
    </lineage>
</organism>
<evidence type="ECO:0000313" key="3">
    <source>
        <dbReference type="EMBL" id="GHP03595.1"/>
    </source>
</evidence>
<gene>
    <name evidence="3" type="ORF">PPROV_000235000</name>
</gene>
<feature type="coiled-coil region" evidence="1">
    <location>
        <begin position="303"/>
        <end position="418"/>
    </location>
</feature>
<keyword evidence="4" id="KW-1185">Reference proteome</keyword>
<evidence type="ECO:0000256" key="1">
    <source>
        <dbReference type="SAM" id="Coils"/>
    </source>
</evidence>
<evidence type="ECO:0000313" key="4">
    <source>
        <dbReference type="Proteomes" id="UP000660262"/>
    </source>
</evidence>
<keyword evidence="1" id="KW-0175">Coiled coil</keyword>
<comment type="caution">
    <text evidence="3">The sequence shown here is derived from an EMBL/GenBank/DDBJ whole genome shotgun (WGS) entry which is preliminary data.</text>
</comment>
<feature type="region of interest" description="Disordered" evidence="2">
    <location>
        <begin position="425"/>
        <end position="454"/>
    </location>
</feature>
<dbReference type="Proteomes" id="UP000660262">
    <property type="component" value="Unassembled WGS sequence"/>
</dbReference>
<dbReference type="AlphaFoldDB" id="A0A830H9F1"/>
<name>A0A830H9F1_9CHLO</name>
<sequence length="454" mass="48507">MLVADASASANLARPSGLSAAALALASEAVAERKRMTHLAASNTPGAAAGGLGDANATMTPATANAVSSGMMPPSREGSLTPLAFTAKAPATVETANALGILRQDDDLSPVLAGGPSAGDLGTPADAAAARVSAQTKGIAAGPFGKGVLETLRAVWDSHATAMDACGRRAAGALDAAETSALGAMARIDGAPEGISEAVSAARALADGARDALLTSLEESRQLDDAFARETYALARGAFEYGTNAVHDALVSKYRDRADLESKEQQRRLDNCRRSGEVHLRDTLASELARQKHNLTSEFDVERAAHTARIKEMSSELQHANETGRALKAQKEVIKQELAAALRELRQSSMWKQRYENERKRTHEHKNNTGELKRAYEAKLQEWKERMDLETGRRDRELARLRTENSQMKDQLRSLHKDANIAHIRNNVSRVETPEERARRVLGGGGSVTPPGSQ</sequence>
<protein>
    <submittedName>
        <fullName evidence="3">Uncharacterized protein</fullName>
    </submittedName>
</protein>
<dbReference type="EMBL" id="BNJQ01000005">
    <property type="protein sequence ID" value="GHP03595.1"/>
    <property type="molecule type" value="Genomic_DNA"/>
</dbReference>
<evidence type="ECO:0000256" key="2">
    <source>
        <dbReference type="SAM" id="MobiDB-lite"/>
    </source>
</evidence>
<proteinExistence type="predicted"/>
<reference evidence="3" key="1">
    <citation type="submission" date="2020-10" db="EMBL/GenBank/DDBJ databases">
        <title>Unveiling of a novel bifunctional photoreceptor, Dualchrome1, isolated from a cosmopolitan green alga.</title>
        <authorList>
            <person name="Suzuki S."/>
            <person name="Kawachi M."/>
        </authorList>
    </citation>
    <scope>NUCLEOTIDE SEQUENCE</scope>
    <source>
        <strain evidence="3">NIES 2893</strain>
    </source>
</reference>